<evidence type="ECO:0000313" key="7">
    <source>
        <dbReference type="Proteomes" id="UP000545761"/>
    </source>
</evidence>
<dbReference type="EMBL" id="JACEHE010000001">
    <property type="protein sequence ID" value="MBA2944515.1"/>
    <property type="molecule type" value="Genomic_DNA"/>
</dbReference>
<dbReference type="CDD" id="cd00834">
    <property type="entry name" value="KAS_I_II"/>
    <property type="match status" value="1"/>
</dbReference>
<dbReference type="InterPro" id="IPR016039">
    <property type="entry name" value="Thiolase-like"/>
</dbReference>
<dbReference type="InterPro" id="IPR018201">
    <property type="entry name" value="Ketoacyl_synth_AS"/>
</dbReference>
<dbReference type="Proteomes" id="UP000545761">
    <property type="component" value="Unassembled WGS sequence"/>
</dbReference>
<dbReference type="InterPro" id="IPR014030">
    <property type="entry name" value="Ketoacyl_synth_N"/>
</dbReference>
<dbReference type="AlphaFoldDB" id="A0A7W0DGC7"/>
<dbReference type="GO" id="GO:0006633">
    <property type="term" value="P:fatty acid biosynthetic process"/>
    <property type="evidence" value="ECO:0007669"/>
    <property type="project" value="InterPro"/>
</dbReference>
<dbReference type="Pfam" id="PF02801">
    <property type="entry name" value="Ketoacyl-synt_C"/>
    <property type="match status" value="1"/>
</dbReference>
<dbReference type="InterPro" id="IPR014031">
    <property type="entry name" value="Ketoacyl_synth_C"/>
</dbReference>
<proteinExistence type="inferred from homology"/>
<evidence type="ECO:0000256" key="2">
    <source>
        <dbReference type="ARBA" id="ARBA00022679"/>
    </source>
</evidence>
<evidence type="ECO:0000256" key="1">
    <source>
        <dbReference type="ARBA" id="ARBA00008467"/>
    </source>
</evidence>
<name>A0A7W0DGC7_9ACTN</name>
<keyword evidence="3" id="KW-0012">Acyltransferase</keyword>
<dbReference type="RefSeq" id="WP_181655467.1">
    <property type="nucleotide sequence ID" value="NZ_JACEHE010000001.1"/>
</dbReference>
<protein>
    <submittedName>
        <fullName evidence="6">Beta-ketoacyl-[acyl-carrier-protein] synthase family protein</fullName>
    </submittedName>
</protein>
<comment type="caution">
    <text evidence="6">The sequence shown here is derived from an EMBL/GenBank/DDBJ whole genome shotgun (WGS) entry which is preliminary data.</text>
</comment>
<dbReference type="InterPro" id="IPR000794">
    <property type="entry name" value="Beta-ketoacyl_synthase"/>
</dbReference>
<evidence type="ECO:0000256" key="3">
    <source>
        <dbReference type="ARBA" id="ARBA00023315"/>
    </source>
</evidence>
<dbReference type="SMART" id="SM00825">
    <property type="entry name" value="PKS_KS"/>
    <property type="match status" value="1"/>
</dbReference>
<comment type="similarity">
    <text evidence="1 4">Belongs to the thiolase-like superfamily. Beta-ketoacyl-ACP synthases family.</text>
</comment>
<accession>A0A7W0DGC7</accession>
<dbReference type="PANTHER" id="PTHR11712">
    <property type="entry name" value="POLYKETIDE SYNTHASE-RELATED"/>
    <property type="match status" value="1"/>
</dbReference>
<dbReference type="Pfam" id="PF00109">
    <property type="entry name" value="ketoacyl-synt"/>
    <property type="match status" value="1"/>
</dbReference>
<keyword evidence="2 4" id="KW-0808">Transferase</keyword>
<dbReference type="InterPro" id="IPR020841">
    <property type="entry name" value="PKS_Beta-ketoAc_synthase_dom"/>
</dbReference>
<dbReference type="Gene3D" id="3.40.47.10">
    <property type="match status" value="1"/>
</dbReference>
<evidence type="ECO:0000259" key="5">
    <source>
        <dbReference type="PROSITE" id="PS52004"/>
    </source>
</evidence>
<evidence type="ECO:0000313" key="6">
    <source>
        <dbReference type="EMBL" id="MBA2944515.1"/>
    </source>
</evidence>
<feature type="domain" description="Ketosynthase family 3 (KS3)" evidence="5">
    <location>
        <begin position="14"/>
        <end position="413"/>
    </location>
</feature>
<evidence type="ECO:0000256" key="4">
    <source>
        <dbReference type="RuleBase" id="RU003694"/>
    </source>
</evidence>
<dbReference type="PROSITE" id="PS00606">
    <property type="entry name" value="KS3_1"/>
    <property type="match status" value="1"/>
</dbReference>
<organism evidence="6 7">
    <name type="scientific">Streptomyces himalayensis subsp. himalayensis</name>
    <dbReference type="NCBI Taxonomy" id="2756131"/>
    <lineage>
        <taxon>Bacteria</taxon>
        <taxon>Bacillati</taxon>
        <taxon>Actinomycetota</taxon>
        <taxon>Actinomycetes</taxon>
        <taxon>Kitasatosporales</taxon>
        <taxon>Streptomycetaceae</taxon>
        <taxon>Streptomyces</taxon>
        <taxon>Streptomyces himalayensis</taxon>
    </lineage>
</organism>
<dbReference type="SUPFAM" id="SSF53901">
    <property type="entry name" value="Thiolase-like"/>
    <property type="match status" value="2"/>
</dbReference>
<dbReference type="PROSITE" id="PS52004">
    <property type="entry name" value="KS3_2"/>
    <property type="match status" value="1"/>
</dbReference>
<gene>
    <name evidence="6" type="ORF">H1D24_01440</name>
</gene>
<sequence>MAEPVQSVNDAAAGRRVVITGLGAVSPVGIGADVFASAVRAGASGTAPIESFDASGFPRRKAGEVLDFEPTDHLKRLDPGQWGRSGLLAAAAARLAVADAGIDEGRLETAQAGAIMGTTSGESAVVQALAEQWVAGGLESLDGELAGQTPASRIANAVSAELRLTGETQTIPTACSASNYALGYAYDLVRSGEADVMLAGGADAVNRLTHAGFYALGAMAEDVPRPFAADRSGIVTGEGGAVLVLETYDSARERGARIYAEILGYAANCDAAHMVHPDAASIAACIRAAHEAAGVDPSQIDYICAHGTGTPTNDSTEVAAAREVFGDRIPPISSIKSMLGHTMGAASGFGAIACCKALEQDFLPPTANVTEPDPELGEGVDCVPGTGRAARLDIVQNHGFAFGGNNVITILGRVS</sequence>
<reference evidence="6 7" key="1">
    <citation type="submission" date="2020-07" db="EMBL/GenBank/DDBJ databases">
        <title>Streptomyces isolated from Indian soil.</title>
        <authorList>
            <person name="Mandal S."/>
            <person name="Maiti P.K."/>
        </authorList>
    </citation>
    <scope>NUCLEOTIDE SEQUENCE [LARGE SCALE GENOMIC DNA]</scope>
    <source>
        <strain evidence="6 7">PSKA28</strain>
    </source>
</reference>
<dbReference type="PANTHER" id="PTHR11712:SF336">
    <property type="entry name" value="3-OXOACYL-[ACYL-CARRIER-PROTEIN] SYNTHASE, MITOCHONDRIAL"/>
    <property type="match status" value="1"/>
</dbReference>
<dbReference type="GO" id="GO:0004315">
    <property type="term" value="F:3-oxoacyl-[acyl-carrier-protein] synthase activity"/>
    <property type="evidence" value="ECO:0007669"/>
    <property type="project" value="InterPro"/>
</dbReference>